<name>A0A330LWD0_9GAMM</name>
<dbReference type="InterPro" id="IPR036374">
    <property type="entry name" value="OxRdtase_Mopterin-bd_sf"/>
</dbReference>
<reference evidence="2" key="1">
    <citation type="submission" date="2018-05" db="EMBL/GenBank/DDBJ databases">
        <authorList>
            <person name="Cea G.-C."/>
            <person name="William W."/>
        </authorList>
    </citation>
    <scope>NUCLEOTIDE SEQUENCE [LARGE SCALE GENOMIC DNA]</scope>
    <source>
        <strain evidence="2">DB21MT 5</strain>
    </source>
</reference>
<sequence length="73" mass="8752">MKKKPSSLRYYQEGPPSLVDLNKWTLNIFIPDQEKPIQINYNELRSIIQRTENRRVVCVCNWSIRRTCTVIKE</sequence>
<dbReference type="EMBL" id="LS483250">
    <property type="protein sequence ID" value="SQD78405.1"/>
    <property type="molecule type" value="Genomic_DNA"/>
</dbReference>
<dbReference type="AlphaFoldDB" id="A0A330LWD0"/>
<dbReference type="SUPFAM" id="SSF56524">
    <property type="entry name" value="Oxidoreductase molybdopterin-binding domain"/>
    <property type="match status" value="1"/>
</dbReference>
<protein>
    <submittedName>
        <fullName evidence="1">Uncharacterized protein</fullName>
    </submittedName>
</protein>
<accession>A0A330LWD0</accession>
<dbReference type="Proteomes" id="UP000250163">
    <property type="component" value="Chromosome MORIYA"/>
</dbReference>
<proteinExistence type="predicted"/>
<dbReference type="KEGG" id="mya:MORIYA_1927"/>
<organism evidence="1 2">
    <name type="scientific">Moritella yayanosii</name>
    <dbReference type="NCBI Taxonomy" id="69539"/>
    <lineage>
        <taxon>Bacteria</taxon>
        <taxon>Pseudomonadati</taxon>
        <taxon>Pseudomonadota</taxon>
        <taxon>Gammaproteobacteria</taxon>
        <taxon>Alteromonadales</taxon>
        <taxon>Moritellaceae</taxon>
        <taxon>Moritella</taxon>
    </lineage>
</organism>
<evidence type="ECO:0000313" key="1">
    <source>
        <dbReference type="EMBL" id="SQD78405.1"/>
    </source>
</evidence>
<keyword evidence="2" id="KW-1185">Reference proteome</keyword>
<gene>
    <name evidence="1" type="ORF">MORIYA_1927</name>
</gene>
<evidence type="ECO:0000313" key="2">
    <source>
        <dbReference type="Proteomes" id="UP000250163"/>
    </source>
</evidence>